<comment type="pathway">
    <text evidence="10">Lipid metabolism; phospholipid metabolism.</text>
</comment>
<evidence type="ECO:0000256" key="9">
    <source>
        <dbReference type="ARBA" id="ARBA00023264"/>
    </source>
</evidence>
<feature type="transmembrane region" description="Helical" evidence="10">
    <location>
        <begin position="81"/>
        <end position="103"/>
    </location>
</feature>
<keyword evidence="12" id="KW-1185">Reference proteome</keyword>
<dbReference type="eggNOG" id="COG0344">
    <property type="taxonomic scope" value="Bacteria"/>
</dbReference>
<evidence type="ECO:0000256" key="7">
    <source>
        <dbReference type="ARBA" id="ARBA00023136"/>
    </source>
</evidence>
<keyword evidence="2 10" id="KW-0444">Lipid biosynthesis</keyword>
<feature type="transmembrane region" description="Helical" evidence="10">
    <location>
        <begin position="169"/>
        <end position="184"/>
    </location>
</feature>
<reference evidence="11 12" key="1">
    <citation type="submission" date="2011-11" db="EMBL/GenBank/DDBJ databases">
        <title>The Noncontiguous Finished genome of Jonquetella anthropi DSM 22815.</title>
        <authorList>
            <consortium name="US DOE Joint Genome Institute (JGI-PGF)"/>
            <person name="Lucas S."/>
            <person name="Copeland A."/>
            <person name="Lapidus A."/>
            <person name="Glavina del Rio T."/>
            <person name="Dalin E."/>
            <person name="Tice H."/>
            <person name="Bruce D."/>
            <person name="Goodwin L."/>
            <person name="Pitluck S."/>
            <person name="Peters L."/>
            <person name="Mikhailova N."/>
            <person name="Held B."/>
            <person name="Kyrpides N."/>
            <person name="Mavromatis K."/>
            <person name="Ivanova N."/>
            <person name="Markowitz V."/>
            <person name="Cheng J.-F."/>
            <person name="Hugenholtz P."/>
            <person name="Woyke T."/>
            <person name="Wu D."/>
            <person name="Gronow S."/>
            <person name="Wellnitz S."/>
            <person name="Brambilla E."/>
            <person name="Klenk H.-P."/>
            <person name="Eisen J.A."/>
        </authorList>
    </citation>
    <scope>NUCLEOTIDE SEQUENCE [LARGE SCALE GENOMIC DNA]</scope>
    <source>
        <strain evidence="11 12">DSM 22815</strain>
    </source>
</reference>
<dbReference type="InterPro" id="IPR003811">
    <property type="entry name" value="G3P_acylTferase_PlsY"/>
</dbReference>
<protein>
    <recommendedName>
        <fullName evidence="10">Glycerol-3-phosphate acyltransferase</fullName>
    </recommendedName>
    <alternativeName>
        <fullName evidence="10">Acyl-PO4 G3P acyltransferase</fullName>
    </alternativeName>
    <alternativeName>
        <fullName evidence="10">Acyl-phosphate--glycerol-3-phosphate acyltransferase</fullName>
    </alternativeName>
    <alternativeName>
        <fullName evidence="10">G3P acyltransferase</fullName>
        <shortName evidence="10">GPAT</shortName>
        <ecNumber evidence="10">2.3.1.275</ecNumber>
    </alternativeName>
    <alternativeName>
        <fullName evidence="10">Lysophosphatidic acid synthase</fullName>
        <shortName evidence="10">LPA synthase</shortName>
    </alternativeName>
</protein>
<dbReference type="GO" id="GO:0008654">
    <property type="term" value="P:phospholipid biosynthetic process"/>
    <property type="evidence" value="ECO:0007669"/>
    <property type="project" value="UniProtKB-UniRule"/>
</dbReference>
<dbReference type="STRING" id="885272.JonanDRAFT_0486"/>
<dbReference type="HAMAP" id="MF_01043">
    <property type="entry name" value="PlsY"/>
    <property type="match status" value="1"/>
</dbReference>
<keyword evidence="7 10" id="KW-0472">Membrane</keyword>
<dbReference type="AlphaFoldDB" id="H0UJM4"/>
<comment type="subunit">
    <text evidence="10">Probably interacts with PlsX.</text>
</comment>
<dbReference type="UniPathway" id="UPA00085"/>
<sequence length="202" mass="21681">MNFSLSFLWLALAYLIGSIPTGYLSVRLVRGIDIRTFGSGNTGGTNVGRLMGRKWGVGVIVFDMLKGALVIGLFRLAGLPNWLVMCGALAAVLGHNYPIWLGFRGGKGVATTFGTLFFCALPWSAAAIALAGVVWGLCLYLWRMVSLASLIALTAAPVLLALAKVPAESVWLGVCLALLAFWRHRSNVGRIMRGTENRIGQK</sequence>
<gene>
    <name evidence="10" type="primary">plsY</name>
    <name evidence="11" type="ORF">JonanDRAFT_0486</name>
</gene>
<keyword evidence="3 10" id="KW-0808">Transferase</keyword>
<proteinExistence type="inferred from homology"/>
<dbReference type="PANTHER" id="PTHR30309">
    <property type="entry name" value="INNER MEMBRANE PROTEIN YGIH"/>
    <property type="match status" value="1"/>
</dbReference>
<dbReference type="Proteomes" id="UP000003806">
    <property type="component" value="Chromosome"/>
</dbReference>
<dbReference type="GO" id="GO:0043772">
    <property type="term" value="F:acyl-phosphate glycerol-3-phosphate acyltransferase activity"/>
    <property type="evidence" value="ECO:0007669"/>
    <property type="project" value="UniProtKB-UniRule"/>
</dbReference>
<evidence type="ECO:0000256" key="5">
    <source>
        <dbReference type="ARBA" id="ARBA00022989"/>
    </source>
</evidence>
<name>H0UJM4_9BACT</name>
<keyword evidence="5 10" id="KW-1133">Transmembrane helix</keyword>
<evidence type="ECO:0000313" key="11">
    <source>
        <dbReference type="EMBL" id="EHM12892.1"/>
    </source>
</evidence>
<evidence type="ECO:0000256" key="10">
    <source>
        <dbReference type="HAMAP-Rule" id="MF_01043"/>
    </source>
</evidence>
<keyword evidence="9 10" id="KW-1208">Phospholipid metabolism</keyword>
<comment type="subcellular location">
    <subcellularLocation>
        <location evidence="10">Cell membrane</location>
        <topology evidence="10">Multi-pass membrane protein</topology>
    </subcellularLocation>
</comment>
<feature type="transmembrane region" description="Helical" evidence="10">
    <location>
        <begin position="115"/>
        <end position="137"/>
    </location>
</feature>
<dbReference type="Pfam" id="PF02660">
    <property type="entry name" value="G3P_acyltransf"/>
    <property type="match status" value="1"/>
</dbReference>
<dbReference type="EMBL" id="CM001376">
    <property type="protein sequence ID" value="EHM12892.1"/>
    <property type="molecule type" value="Genomic_DNA"/>
</dbReference>
<dbReference type="RefSeq" id="WP_008520487.1">
    <property type="nucleotide sequence ID" value="NZ_CM001376.1"/>
</dbReference>
<comment type="catalytic activity">
    <reaction evidence="10">
        <text>an acyl phosphate + sn-glycerol 3-phosphate = a 1-acyl-sn-glycero-3-phosphate + phosphate</text>
        <dbReference type="Rhea" id="RHEA:34075"/>
        <dbReference type="ChEBI" id="CHEBI:43474"/>
        <dbReference type="ChEBI" id="CHEBI:57597"/>
        <dbReference type="ChEBI" id="CHEBI:57970"/>
        <dbReference type="ChEBI" id="CHEBI:59918"/>
        <dbReference type="EC" id="2.3.1.275"/>
    </reaction>
</comment>
<evidence type="ECO:0000256" key="2">
    <source>
        <dbReference type="ARBA" id="ARBA00022516"/>
    </source>
</evidence>
<dbReference type="OrthoDB" id="9777124at2"/>
<comment type="function">
    <text evidence="10">Catalyzes the transfer of an acyl group from acyl-phosphate (acyl-PO(4)) to glycerol-3-phosphate (G3P) to form lysophosphatidic acid (LPA). This enzyme utilizes acyl-phosphate as fatty acyl donor, but not acyl-CoA or acyl-ACP.</text>
</comment>
<evidence type="ECO:0000256" key="1">
    <source>
        <dbReference type="ARBA" id="ARBA00022475"/>
    </source>
</evidence>
<evidence type="ECO:0000256" key="4">
    <source>
        <dbReference type="ARBA" id="ARBA00022692"/>
    </source>
</evidence>
<keyword evidence="4 10" id="KW-0812">Transmembrane</keyword>
<feature type="transmembrane region" description="Helical" evidence="10">
    <location>
        <begin position="55"/>
        <end position="74"/>
    </location>
</feature>
<keyword evidence="8 10" id="KW-0594">Phospholipid biosynthesis</keyword>
<comment type="similarity">
    <text evidence="10">Belongs to the PlsY family.</text>
</comment>
<dbReference type="SMART" id="SM01207">
    <property type="entry name" value="G3P_acyltransf"/>
    <property type="match status" value="1"/>
</dbReference>
<keyword evidence="11" id="KW-0012">Acyltransferase</keyword>
<dbReference type="EC" id="2.3.1.275" evidence="10"/>
<dbReference type="HOGENOM" id="CLU_081254_0_0_0"/>
<organism evidence="11 12">
    <name type="scientific">Jonquetella anthropi DSM 22815</name>
    <dbReference type="NCBI Taxonomy" id="885272"/>
    <lineage>
        <taxon>Bacteria</taxon>
        <taxon>Thermotogati</taxon>
        <taxon>Synergistota</taxon>
        <taxon>Synergistia</taxon>
        <taxon>Synergistales</taxon>
        <taxon>Dethiosulfovibrionaceae</taxon>
        <taxon>Jonquetella</taxon>
    </lineage>
</organism>
<keyword evidence="1 10" id="KW-1003">Cell membrane</keyword>
<dbReference type="PANTHER" id="PTHR30309:SF0">
    <property type="entry name" value="GLYCEROL-3-PHOSPHATE ACYLTRANSFERASE-RELATED"/>
    <property type="match status" value="1"/>
</dbReference>
<evidence type="ECO:0000256" key="6">
    <source>
        <dbReference type="ARBA" id="ARBA00023098"/>
    </source>
</evidence>
<evidence type="ECO:0000256" key="3">
    <source>
        <dbReference type="ARBA" id="ARBA00022679"/>
    </source>
</evidence>
<evidence type="ECO:0000313" key="12">
    <source>
        <dbReference type="Proteomes" id="UP000003806"/>
    </source>
</evidence>
<evidence type="ECO:0000256" key="8">
    <source>
        <dbReference type="ARBA" id="ARBA00023209"/>
    </source>
</evidence>
<accession>H0UJM4</accession>
<dbReference type="GO" id="GO:0005886">
    <property type="term" value="C:plasma membrane"/>
    <property type="evidence" value="ECO:0007669"/>
    <property type="project" value="UniProtKB-SubCell"/>
</dbReference>
<dbReference type="NCBIfam" id="TIGR00023">
    <property type="entry name" value="glycerol-3-phosphate 1-O-acyltransferase PlsY"/>
    <property type="match status" value="1"/>
</dbReference>
<keyword evidence="6 10" id="KW-0443">Lipid metabolism</keyword>